<dbReference type="AlphaFoldDB" id="A0A1D1UQN4"/>
<sequence length="121" mass="13538">MTAGDHVINEAATGNSNEIPLLLDGQLLAKRFYNRTFKLRTGTYTFDQYGSLNAPDFVLEQFNETNRMALILSDEQSTFIEIQPINWIHGAAWPIADRPACGFDGLDPSCRTSTVSKRPKD</sequence>
<evidence type="ECO:0000313" key="2">
    <source>
        <dbReference type="Proteomes" id="UP000186922"/>
    </source>
</evidence>
<gene>
    <name evidence="1" type="primary">RvY_04175-1</name>
    <name evidence="1" type="synonym">RvY_04175.1</name>
    <name evidence="1" type="ORF">RvY_04175</name>
</gene>
<dbReference type="InterPro" id="IPR028082">
    <property type="entry name" value="Peripla_BP_I"/>
</dbReference>
<dbReference type="EMBL" id="BDGG01000002">
    <property type="protein sequence ID" value="GAU92026.1"/>
    <property type="molecule type" value="Genomic_DNA"/>
</dbReference>
<organism evidence="1 2">
    <name type="scientific">Ramazzottius varieornatus</name>
    <name type="common">Water bear</name>
    <name type="synonym">Tardigrade</name>
    <dbReference type="NCBI Taxonomy" id="947166"/>
    <lineage>
        <taxon>Eukaryota</taxon>
        <taxon>Metazoa</taxon>
        <taxon>Ecdysozoa</taxon>
        <taxon>Tardigrada</taxon>
        <taxon>Eutardigrada</taxon>
        <taxon>Parachela</taxon>
        <taxon>Hypsibioidea</taxon>
        <taxon>Ramazzottiidae</taxon>
        <taxon>Ramazzottius</taxon>
    </lineage>
</organism>
<name>A0A1D1UQN4_RAMVA</name>
<comment type="caution">
    <text evidence="1">The sequence shown here is derived from an EMBL/GenBank/DDBJ whole genome shotgun (WGS) entry which is preliminary data.</text>
</comment>
<dbReference type="Proteomes" id="UP000186922">
    <property type="component" value="Unassembled WGS sequence"/>
</dbReference>
<keyword evidence="2" id="KW-1185">Reference proteome</keyword>
<reference evidence="1 2" key="1">
    <citation type="journal article" date="2016" name="Nat. Commun.">
        <title>Extremotolerant tardigrade genome and improved radiotolerance of human cultured cells by tardigrade-unique protein.</title>
        <authorList>
            <person name="Hashimoto T."/>
            <person name="Horikawa D.D."/>
            <person name="Saito Y."/>
            <person name="Kuwahara H."/>
            <person name="Kozuka-Hata H."/>
            <person name="Shin-I T."/>
            <person name="Minakuchi Y."/>
            <person name="Ohishi K."/>
            <person name="Motoyama A."/>
            <person name="Aizu T."/>
            <person name="Enomoto A."/>
            <person name="Kondo K."/>
            <person name="Tanaka S."/>
            <person name="Hara Y."/>
            <person name="Koshikawa S."/>
            <person name="Sagara H."/>
            <person name="Miura T."/>
            <person name="Yokobori S."/>
            <person name="Miyagawa K."/>
            <person name="Suzuki Y."/>
            <person name="Kubo T."/>
            <person name="Oyama M."/>
            <person name="Kohara Y."/>
            <person name="Fujiyama A."/>
            <person name="Arakawa K."/>
            <person name="Katayama T."/>
            <person name="Toyoda A."/>
            <person name="Kunieda T."/>
        </authorList>
    </citation>
    <scope>NUCLEOTIDE SEQUENCE [LARGE SCALE GENOMIC DNA]</scope>
    <source>
        <strain evidence="1 2">YOKOZUNA-1</strain>
    </source>
</reference>
<accession>A0A1D1UQN4</accession>
<evidence type="ECO:0000313" key="1">
    <source>
        <dbReference type="EMBL" id="GAU92026.1"/>
    </source>
</evidence>
<protein>
    <submittedName>
        <fullName evidence="1">Uncharacterized protein</fullName>
    </submittedName>
</protein>
<proteinExistence type="predicted"/>
<dbReference type="SUPFAM" id="SSF53822">
    <property type="entry name" value="Periplasmic binding protein-like I"/>
    <property type="match status" value="1"/>
</dbReference>
<dbReference type="OrthoDB" id="10065302at2759"/>